<organism evidence="1 2">
    <name type="scientific">Oxalicibacterium solurbis</name>
    <dbReference type="NCBI Taxonomy" id="69280"/>
    <lineage>
        <taxon>Bacteria</taxon>
        <taxon>Pseudomonadati</taxon>
        <taxon>Pseudomonadota</taxon>
        <taxon>Betaproteobacteria</taxon>
        <taxon>Burkholderiales</taxon>
        <taxon>Oxalobacteraceae</taxon>
        <taxon>Oxalicibacterium</taxon>
    </lineage>
</organism>
<dbReference type="EMBL" id="BMDP01000002">
    <property type="protein sequence ID" value="GGI54708.1"/>
    <property type="molecule type" value="Genomic_DNA"/>
</dbReference>
<name>A0A8J3F9J1_9BURK</name>
<evidence type="ECO:0000313" key="2">
    <source>
        <dbReference type="Proteomes" id="UP000627205"/>
    </source>
</evidence>
<sequence length="110" mass="12463">MTDTAIHSPIHSQLIDDDITLSMTELCHCCGMSHDTIEAWVFEGVLQPQGEQPQEWRFSGPMLRRARLAQQLAQEMEVNPPGIALALDLLERIDALQAELTRVSHFHARF</sequence>
<proteinExistence type="predicted"/>
<accession>A0A8J3F9J1</accession>
<evidence type="ECO:0000313" key="1">
    <source>
        <dbReference type="EMBL" id="GGI54708.1"/>
    </source>
</evidence>
<reference evidence="1" key="2">
    <citation type="submission" date="2020-09" db="EMBL/GenBank/DDBJ databases">
        <authorList>
            <person name="Sun Q."/>
            <person name="Sedlacek I."/>
        </authorList>
    </citation>
    <scope>NUCLEOTIDE SEQUENCE</scope>
    <source>
        <strain evidence="1">CCM 7664</strain>
    </source>
</reference>
<dbReference type="Pfam" id="PF13591">
    <property type="entry name" value="MerR_2"/>
    <property type="match status" value="1"/>
</dbReference>
<dbReference type="Proteomes" id="UP000627205">
    <property type="component" value="Unassembled WGS sequence"/>
</dbReference>
<reference evidence="1" key="1">
    <citation type="journal article" date="2014" name="Int. J. Syst. Evol. Microbiol.">
        <title>Complete genome sequence of Corynebacterium casei LMG S-19264T (=DSM 44701T), isolated from a smear-ripened cheese.</title>
        <authorList>
            <consortium name="US DOE Joint Genome Institute (JGI-PGF)"/>
            <person name="Walter F."/>
            <person name="Albersmeier A."/>
            <person name="Kalinowski J."/>
            <person name="Ruckert C."/>
        </authorList>
    </citation>
    <scope>NUCLEOTIDE SEQUENCE</scope>
    <source>
        <strain evidence="1">CCM 7664</strain>
    </source>
</reference>
<dbReference type="RefSeq" id="WP_188420937.1">
    <property type="nucleotide sequence ID" value="NZ_BMDP01000002.1"/>
</dbReference>
<protein>
    <submittedName>
        <fullName evidence="1">Chaperone modulatory protein CbpM</fullName>
    </submittedName>
</protein>
<gene>
    <name evidence="1" type="primary">cbpM</name>
    <name evidence="1" type="ORF">GCM10011430_18820</name>
</gene>
<dbReference type="Gene3D" id="1.10.1660.10">
    <property type="match status" value="1"/>
</dbReference>
<keyword evidence="2" id="KW-1185">Reference proteome</keyword>
<dbReference type="AlphaFoldDB" id="A0A8J3F9J1"/>
<comment type="caution">
    <text evidence="1">The sequence shown here is derived from an EMBL/GenBank/DDBJ whole genome shotgun (WGS) entry which is preliminary data.</text>
</comment>